<dbReference type="Gene3D" id="3.90.180.10">
    <property type="entry name" value="Medium-chain alcohol dehydrogenases, catalytic domain"/>
    <property type="match status" value="1"/>
</dbReference>
<dbReference type="InterPro" id="IPR011032">
    <property type="entry name" value="GroES-like_sf"/>
</dbReference>
<dbReference type="PANTHER" id="PTHR45348:SF2">
    <property type="entry name" value="ZINC-TYPE ALCOHOL DEHYDROGENASE-LIKE PROTEIN C2E1P3.01"/>
    <property type="match status" value="1"/>
</dbReference>
<dbReference type="InterPro" id="IPR047122">
    <property type="entry name" value="Trans-enoyl_RdTase-like"/>
</dbReference>
<dbReference type="InterPro" id="IPR020843">
    <property type="entry name" value="ER"/>
</dbReference>
<gene>
    <name evidence="4" type="ORF">CFD26_101692</name>
</gene>
<name>A0A3R7JKB7_9EURO</name>
<dbReference type="InterPro" id="IPR013149">
    <property type="entry name" value="ADH-like_C"/>
</dbReference>
<proteinExistence type="inferred from homology"/>
<dbReference type="STRING" id="1245748.A0A3R7JKB7"/>
<dbReference type="InterPro" id="IPR013154">
    <property type="entry name" value="ADH-like_N"/>
</dbReference>
<evidence type="ECO:0000256" key="2">
    <source>
        <dbReference type="ARBA" id="ARBA00023002"/>
    </source>
</evidence>
<dbReference type="CDD" id="cd08249">
    <property type="entry name" value="enoyl_reductase_like"/>
    <property type="match status" value="1"/>
</dbReference>
<dbReference type="SMART" id="SM00829">
    <property type="entry name" value="PKS_ER"/>
    <property type="match status" value="1"/>
</dbReference>
<dbReference type="SUPFAM" id="SSF50129">
    <property type="entry name" value="GroES-like"/>
    <property type="match status" value="1"/>
</dbReference>
<feature type="domain" description="Enoyl reductase (ER)" evidence="3">
    <location>
        <begin position="14"/>
        <end position="342"/>
    </location>
</feature>
<dbReference type="Proteomes" id="UP000215289">
    <property type="component" value="Unassembled WGS sequence"/>
</dbReference>
<comment type="similarity">
    <text evidence="1">Belongs to the zinc-containing alcohol dehydrogenase family.</text>
</comment>
<reference evidence="4 5" key="1">
    <citation type="submission" date="2018-08" db="EMBL/GenBank/DDBJ databases">
        <title>Draft genome sequences of two Aspergillus turcosus clinical strains isolated from bronchoalveolar lavage fluid: one azole-susceptible and the other azole-resistant.</title>
        <authorList>
            <person name="Parent-Michaud M."/>
            <person name="Dufresne P.J."/>
            <person name="Fournier E."/>
            <person name="Martineau C."/>
            <person name="Moreira S."/>
            <person name="Perkins V."/>
            <person name="De Repentigny L."/>
            <person name="Dufresne S.F."/>
        </authorList>
    </citation>
    <scope>NUCLEOTIDE SEQUENCE [LARGE SCALE GENOMIC DNA]</scope>
    <source>
        <strain evidence="4">HMR AF 1038</strain>
    </source>
</reference>
<keyword evidence="5" id="KW-1185">Reference proteome</keyword>
<keyword evidence="2" id="KW-0560">Oxidoreductase</keyword>
<dbReference type="Pfam" id="PF08240">
    <property type="entry name" value="ADH_N"/>
    <property type="match status" value="1"/>
</dbReference>
<sequence>MHPTNSAAWQIAEKAKPLEVRAAAYTPPKENEIVVKNSVIGLNPVDYLRQEMGAALFSWTTYPTIMGSDVAGEVVEVGSGAAAARFKPGDRVLGLGSELKDNKPAEGAFQLYTVVSAQVASPIPADMSYENAAVIPLGISTASCGLFQKDFLALRLPTTPRAASNGQLVLIWSGSSSVGSNAIQLAAAAGYEVITTASTKNFEYVRSLGASHVFDYRSPTLIEDIAKVYEGKTGVGAFSIGTEASGPCCEVLSKVNSRKFVSLTNPPSGALPQGIESNYVFGTAAKDNEIGPAIFEAFLPKALAAGEFKPAPTPEVVGKGLGSIQEGLNQLKKGASAKKYVISLQ</sequence>
<evidence type="ECO:0000313" key="5">
    <source>
        <dbReference type="Proteomes" id="UP000215289"/>
    </source>
</evidence>
<evidence type="ECO:0000256" key="1">
    <source>
        <dbReference type="ARBA" id="ARBA00008072"/>
    </source>
</evidence>
<protein>
    <recommendedName>
        <fullName evidence="3">Enoyl reductase (ER) domain-containing protein</fullName>
    </recommendedName>
</protein>
<dbReference type="EMBL" id="NIDN02000015">
    <property type="protein sequence ID" value="RLM00430.1"/>
    <property type="molecule type" value="Genomic_DNA"/>
</dbReference>
<dbReference type="SUPFAM" id="SSF51735">
    <property type="entry name" value="NAD(P)-binding Rossmann-fold domains"/>
    <property type="match status" value="1"/>
</dbReference>
<dbReference type="Gene3D" id="3.40.50.720">
    <property type="entry name" value="NAD(P)-binding Rossmann-like Domain"/>
    <property type="match status" value="1"/>
</dbReference>
<dbReference type="AlphaFoldDB" id="A0A3R7JKB7"/>
<organism evidence="4 5">
    <name type="scientific">Aspergillus turcosus</name>
    <dbReference type="NCBI Taxonomy" id="1245748"/>
    <lineage>
        <taxon>Eukaryota</taxon>
        <taxon>Fungi</taxon>
        <taxon>Dikarya</taxon>
        <taxon>Ascomycota</taxon>
        <taxon>Pezizomycotina</taxon>
        <taxon>Eurotiomycetes</taxon>
        <taxon>Eurotiomycetidae</taxon>
        <taxon>Eurotiales</taxon>
        <taxon>Aspergillaceae</taxon>
        <taxon>Aspergillus</taxon>
        <taxon>Aspergillus subgen. Fumigati</taxon>
    </lineage>
</organism>
<dbReference type="PANTHER" id="PTHR45348">
    <property type="entry name" value="HYPOTHETICAL OXIDOREDUCTASE (EUROFUNG)"/>
    <property type="match status" value="1"/>
</dbReference>
<dbReference type="OrthoDB" id="48317at2759"/>
<accession>A0A3R7JKB7</accession>
<evidence type="ECO:0000313" key="4">
    <source>
        <dbReference type="EMBL" id="RLM00430.1"/>
    </source>
</evidence>
<dbReference type="Pfam" id="PF00107">
    <property type="entry name" value="ADH_zinc_N"/>
    <property type="match status" value="1"/>
</dbReference>
<comment type="caution">
    <text evidence="4">The sequence shown here is derived from an EMBL/GenBank/DDBJ whole genome shotgun (WGS) entry which is preliminary data.</text>
</comment>
<dbReference type="InterPro" id="IPR036291">
    <property type="entry name" value="NAD(P)-bd_dom_sf"/>
</dbReference>
<evidence type="ECO:0000259" key="3">
    <source>
        <dbReference type="SMART" id="SM00829"/>
    </source>
</evidence>
<dbReference type="GO" id="GO:0016651">
    <property type="term" value="F:oxidoreductase activity, acting on NAD(P)H"/>
    <property type="evidence" value="ECO:0007669"/>
    <property type="project" value="InterPro"/>
</dbReference>